<dbReference type="InterPro" id="IPR003675">
    <property type="entry name" value="Rce1/LyrA-like_dom"/>
</dbReference>
<feature type="transmembrane region" description="Helical" evidence="1">
    <location>
        <begin position="36"/>
        <end position="58"/>
    </location>
</feature>
<feature type="transmembrane region" description="Helical" evidence="1">
    <location>
        <begin position="7"/>
        <end position="24"/>
    </location>
</feature>
<evidence type="ECO:0000313" key="4">
    <source>
        <dbReference type="Proteomes" id="UP001409291"/>
    </source>
</evidence>
<evidence type="ECO:0000256" key="1">
    <source>
        <dbReference type="SAM" id="Phobius"/>
    </source>
</evidence>
<evidence type="ECO:0000259" key="2">
    <source>
        <dbReference type="Pfam" id="PF02517"/>
    </source>
</evidence>
<gene>
    <name evidence="3" type="ORF">ABE541_17915</name>
</gene>
<keyword evidence="3" id="KW-0378">Hydrolase</keyword>
<dbReference type="EMBL" id="JBDJNQ010000009">
    <property type="protein sequence ID" value="MEN5379145.1"/>
    <property type="molecule type" value="Genomic_DNA"/>
</dbReference>
<proteinExistence type="predicted"/>
<dbReference type="EC" id="3.4.-.-" evidence="3"/>
<keyword evidence="1" id="KW-1133">Transmembrane helix</keyword>
<dbReference type="Proteomes" id="UP001409291">
    <property type="component" value="Unassembled WGS sequence"/>
</dbReference>
<dbReference type="GO" id="GO:0016787">
    <property type="term" value="F:hydrolase activity"/>
    <property type="evidence" value="ECO:0007669"/>
    <property type="project" value="UniProtKB-KW"/>
</dbReference>
<protein>
    <submittedName>
        <fullName evidence="3">CPBP family intramembrane glutamic endopeptidase</fullName>
        <ecNumber evidence="3">3.4.-.-</ecNumber>
    </submittedName>
</protein>
<organism evidence="3 4">
    <name type="scientific">Sphingobacterium kitahiroshimense</name>
    <dbReference type="NCBI Taxonomy" id="470446"/>
    <lineage>
        <taxon>Bacteria</taxon>
        <taxon>Pseudomonadati</taxon>
        <taxon>Bacteroidota</taxon>
        <taxon>Sphingobacteriia</taxon>
        <taxon>Sphingobacteriales</taxon>
        <taxon>Sphingobacteriaceae</taxon>
        <taxon>Sphingobacterium</taxon>
    </lineage>
</organism>
<keyword evidence="4" id="KW-1185">Reference proteome</keyword>
<comment type="caution">
    <text evidence="3">The sequence shown here is derived from an EMBL/GenBank/DDBJ whole genome shotgun (WGS) entry which is preliminary data.</text>
</comment>
<dbReference type="Pfam" id="PF02517">
    <property type="entry name" value="Rce1-like"/>
    <property type="match status" value="1"/>
</dbReference>
<sequence>MKNKVNYLAVLTFFIIAVLLRYLTNKTDLLNGISSGFIKIILQGISPTIAALAVFALFKIKPVLTLKGNYSNIMIPFLLYWALPIILILGTEYAIKGTLSFEAITAILIYGLLEEIGWRGFLQQQLKPLPELLNVLIVAVLWFIWHLNFDFTSSNLLFLGILILGSWGIGKVANNTNSLVAVAAFHSLNNFFSEMNTIKIILLISLLSIWVIALIIRKKQQNGQKIILS</sequence>
<keyword evidence="1" id="KW-0812">Transmembrane</keyword>
<evidence type="ECO:0000313" key="3">
    <source>
        <dbReference type="EMBL" id="MEN5379145.1"/>
    </source>
</evidence>
<feature type="transmembrane region" description="Helical" evidence="1">
    <location>
        <begin position="151"/>
        <end position="169"/>
    </location>
</feature>
<feature type="transmembrane region" description="Helical" evidence="1">
    <location>
        <begin position="95"/>
        <end position="113"/>
    </location>
</feature>
<accession>A0ABV0BWH7</accession>
<name>A0ABV0BWH7_9SPHI</name>
<feature type="transmembrane region" description="Helical" evidence="1">
    <location>
        <begin position="125"/>
        <end position="145"/>
    </location>
</feature>
<feature type="transmembrane region" description="Helical" evidence="1">
    <location>
        <begin position="70"/>
        <end position="89"/>
    </location>
</feature>
<feature type="transmembrane region" description="Helical" evidence="1">
    <location>
        <begin position="198"/>
        <end position="216"/>
    </location>
</feature>
<keyword evidence="1" id="KW-0472">Membrane</keyword>
<reference evidence="3 4" key="1">
    <citation type="submission" date="2024-04" db="EMBL/GenBank/DDBJ databases">
        <title>WGS of bacteria from Torrens River.</title>
        <authorList>
            <person name="Wyrsch E.R."/>
            <person name="Drigo B."/>
        </authorList>
    </citation>
    <scope>NUCLEOTIDE SEQUENCE [LARGE SCALE GENOMIC DNA]</scope>
    <source>
        <strain evidence="3 4">TWI391</strain>
    </source>
</reference>
<dbReference type="RefSeq" id="WP_346581928.1">
    <property type="nucleotide sequence ID" value="NZ_JBDJNQ010000009.1"/>
</dbReference>
<feature type="domain" description="CAAX prenyl protease 2/Lysostaphin resistance protein A-like" evidence="2">
    <location>
        <begin position="101"/>
        <end position="192"/>
    </location>
</feature>